<comment type="similarity">
    <text evidence="2">Belongs to the MGMT family.</text>
</comment>
<feature type="domain" description="Methylated-DNA-[protein]-cysteine S-methyltransferase DNA binding" evidence="10">
    <location>
        <begin position="119"/>
        <end position="197"/>
    </location>
</feature>
<comment type="catalytic activity">
    <reaction evidence="8">
        <text>a 6-O-methyl-2'-deoxyguanosine in DNA + L-cysteinyl-[protein] = S-methyl-L-cysteinyl-[protein] + a 2'-deoxyguanosine in DNA</text>
        <dbReference type="Rhea" id="RHEA:24000"/>
        <dbReference type="Rhea" id="RHEA-COMP:10131"/>
        <dbReference type="Rhea" id="RHEA-COMP:10132"/>
        <dbReference type="Rhea" id="RHEA-COMP:11367"/>
        <dbReference type="Rhea" id="RHEA-COMP:11368"/>
        <dbReference type="ChEBI" id="CHEBI:29950"/>
        <dbReference type="ChEBI" id="CHEBI:82612"/>
        <dbReference type="ChEBI" id="CHEBI:85445"/>
        <dbReference type="ChEBI" id="CHEBI:85448"/>
        <dbReference type="EC" id="2.1.1.63"/>
    </reaction>
</comment>
<dbReference type="SUPFAM" id="SSF53155">
    <property type="entry name" value="Methylated DNA-protein cysteine methyltransferase domain"/>
    <property type="match status" value="1"/>
</dbReference>
<dbReference type="Proteomes" id="UP000680132">
    <property type="component" value="Unassembled WGS sequence"/>
</dbReference>
<dbReference type="PANTHER" id="PTHR10815">
    <property type="entry name" value="METHYLATED-DNA--PROTEIN-CYSTEINE METHYLTRANSFERASE"/>
    <property type="match status" value="1"/>
</dbReference>
<keyword evidence="7" id="KW-0234">DNA repair</keyword>
<organism evidence="12 13">
    <name type="scientific">Microbacterium stercoris</name>
    <dbReference type="NCBI Taxonomy" id="2820289"/>
    <lineage>
        <taxon>Bacteria</taxon>
        <taxon>Bacillati</taxon>
        <taxon>Actinomycetota</taxon>
        <taxon>Actinomycetes</taxon>
        <taxon>Micrococcales</taxon>
        <taxon>Microbacteriaceae</taxon>
        <taxon>Microbacterium</taxon>
    </lineage>
</organism>
<dbReference type="InterPro" id="IPR008332">
    <property type="entry name" value="MethylG_MeTrfase_N"/>
</dbReference>
<dbReference type="Gene3D" id="1.10.10.10">
    <property type="entry name" value="Winged helix-like DNA-binding domain superfamily/Winged helix DNA-binding domain"/>
    <property type="match status" value="1"/>
</dbReference>
<dbReference type="Pfam" id="PF01035">
    <property type="entry name" value="DNA_binding_1"/>
    <property type="match status" value="1"/>
</dbReference>
<gene>
    <name evidence="12" type="ORF">J5V96_10110</name>
</gene>
<proteinExistence type="inferred from homology"/>
<keyword evidence="4" id="KW-0489">Methyltransferase</keyword>
<keyword evidence="5" id="KW-0808">Transferase</keyword>
<dbReference type="EC" id="2.1.1.63" evidence="3"/>
<evidence type="ECO:0000256" key="2">
    <source>
        <dbReference type="ARBA" id="ARBA00008711"/>
    </source>
</evidence>
<evidence type="ECO:0000256" key="1">
    <source>
        <dbReference type="ARBA" id="ARBA00001286"/>
    </source>
</evidence>
<evidence type="ECO:0000256" key="4">
    <source>
        <dbReference type="ARBA" id="ARBA00022603"/>
    </source>
</evidence>
<accession>A0A939QLG0</accession>
<dbReference type="GO" id="GO:0032259">
    <property type="term" value="P:methylation"/>
    <property type="evidence" value="ECO:0007669"/>
    <property type="project" value="UniProtKB-KW"/>
</dbReference>
<feature type="region of interest" description="Disordered" evidence="9">
    <location>
        <begin position="1"/>
        <end position="28"/>
    </location>
</feature>
<evidence type="ECO:0000259" key="11">
    <source>
        <dbReference type="Pfam" id="PF02870"/>
    </source>
</evidence>
<dbReference type="EMBL" id="JAGFOA010000003">
    <property type="protein sequence ID" value="MBO3663867.1"/>
    <property type="molecule type" value="Genomic_DNA"/>
</dbReference>
<dbReference type="GO" id="GO:0006281">
    <property type="term" value="P:DNA repair"/>
    <property type="evidence" value="ECO:0007669"/>
    <property type="project" value="UniProtKB-KW"/>
</dbReference>
<reference evidence="12" key="1">
    <citation type="submission" date="2021-03" db="EMBL/GenBank/DDBJ databases">
        <title>Microbacterium sp. nov., a novel actinobacterium isolated from cow dung.</title>
        <authorList>
            <person name="Zhang L."/>
        </authorList>
    </citation>
    <scope>NUCLEOTIDE SEQUENCE</scope>
    <source>
        <strain evidence="12">NEAU-LLB</strain>
    </source>
</reference>
<dbReference type="InterPro" id="IPR036631">
    <property type="entry name" value="MGMT_N_sf"/>
</dbReference>
<protein>
    <recommendedName>
        <fullName evidence="3">methylated-DNA--[protein]-cysteine S-methyltransferase</fullName>
        <ecNumber evidence="3">2.1.1.63</ecNumber>
    </recommendedName>
</protein>
<dbReference type="InterPro" id="IPR014048">
    <property type="entry name" value="MethylDNA_cys_MeTrfase_DNA-bd"/>
</dbReference>
<evidence type="ECO:0000256" key="9">
    <source>
        <dbReference type="SAM" id="MobiDB-lite"/>
    </source>
</evidence>
<dbReference type="CDD" id="cd06445">
    <property type="entry name" value="ATase"/>
    <property type="match status" value="1"/>
</dbReference>
<keyword evidence="13" id="KW-1185">Reference proteome</keyword>
<evidence type="ECO:0000313" key="13">
    <source>
        <dbReference type="Proteomes" id="UP000680132"/>
    </source>
</evidence>
<comment type="caution">
    <text evidence="12">The sequence shown here is derived from an EMBL/GenBank/DDBJ whole genome shotgun (WGS) entry which is preliminary data.</text>
</comment>
<evidence type="ECO:0000256" key="8">
    <source>
        <dbReference type="ARBA" id="ARBA00049348"/>
    </source>
</evidence>
<dbReference type="NCBIfam" id="TIGR00589">
    <property type="entry name" value="ogt"/>
    <property type="match status" value="1"/>
</dbReference>
<feature type="domain" description="Methylguanine DNA methyltransferase ribonuclease-like" evidence="11">
    <location>
        <begin position="37"/>
        <end position="112"/>
    </location>
</feature>
<dbReference type="GO" id="GO:0003908">
    <property type="term" value="F:methylated-DNA-[protein]-cysteine S-methyltransferase activity"/>
    <property type="evidence" value="ECO:0007669"/>
    <property type="project" value="UniProtKB-EC"/>
</dbReference>
<dbReference type="SUPFAM" id="SSF46767">
    <property type="entry name" value="Methylated DNA-protein cysteine methyltransferase, C-terminal domain"/>
    <property type="match status" value="1"/>
</dbReference>
<evidence type="ECO:0000256" key="3">
    <source>
        <dbReference type="ARBA" id="ARBA00011918"/>
    </source>
</evidence>
<evidence type="ECO:0000256" key="7">
    <source>
        <dbReference type="ARBA" id="ARBA00023204"/>
    </source>
</evidence>
<comment type="catalytic activity">
    <reaction evidence="1">
        <text>a 4-O-methyl-thymidine in DNA + L-cysteinyl-[protein] = a thymidine in DNA + S-methyl-L-cysteinyl-[protein]</text>
        <dbReference type="Rhea" id="RHEA:53428"/>
        <dbReference type="Rhea" id="RHEA-COMP:10131"/>
        <dbReference type="Rhea" id="RHEA-COMP:10132"/>
        <dbReference type="Rhea" id="RHEA-COMP:13555"/>
        <dbReference type="Rhea" id="RHEA-COMP:13556"/>
        <dbReference type="ChEBI" id="CHEBI:29950"/>
        <dbReference type="ChEBI" id="CHEBI:82612"/>
        <dbReference type="ChEBI" id="CHEBI:137386"/>
        <dbReference type="ChEBI" id="CHEBI:137387"/>
        <dbReference type="EC" id="2.1.1.63"/>
    </reaction>
</comment>
<evidence type="ECO:0000313" key="12">
    <source>
        <dbReference type="EMBL" id="MBO3663867.1"/>
    </source>
</evidence>
<dbReference type="InterPro" id="IPR036388">
    <property type="entry name" value="WH-like_DNA-bd_sf"/>
</dbReference>
<dbReference type="Pfam" id="PF02870">
    <property type="entry name" value="Methyltransf_1N"/>
    <property type="match status" value="1"/>
</dbReference>
<evidence type="ECO:0000259" key="10">
    <source>
        <dbReference type="Pfam" id="PF01035"/>
    </source>
</evidence>
<name>A0A939QLG0_9MICO</name>
<dbReference type="AlphaFoldDB" id="A0A939QLG0"/>
<evidence type="ECO:0000256" key="5">
    <source>
        <dbReference type="ARBA" id="ARBA00022679"/>
    </source>
</evidence>
<evidence type="ECO:0000256" key="6">
    <source>
        <dbReference type="ARBA" id="ARBA00022763"/>
    </source>
</evidence>
<sequence length="216" mass="23454">MTALSSTTADPDPIRPPSRIAGRRVGSTRQDGDVTLRYDLGTTPIGLVTAVFSDTGLLALHVADDTDRWVLEMLAQEHGVVPDHQPGSGAALFTQLDEYFAGSREAFDVEIDWGLTQGFARDALQEIRRIPYGETAAYGEIAERAGRPRAHRAVGTACRTTPFSIVVPVHRVIRSDGSLGEYGGRPENKRFLIDLENGVSPSLSIPPRRSPNGDDF</sequence>
<dbReference type="Gene3D" id="3.30.160.70">
    <property type="entry name" value="Methylated DNA-protein cysteine methyltransferase domain"/>
    <property type="match status" value="1"/>
</dbReference>
<keyword evidence="6" id="KW-0227">DNA damage</keyword>
<dbReference type="InterPro" id="IPR036217">
    <property type="entry name" value="MethylDNA_cys_MeTrfase_DNAb"/>
</dbReference>
<dbReference type="PANTHER" id="PTHR10815:SF13">
    <property type="entry name" value="METHYLATED-DNA--PROTEIN-CYSTEINE METHYLTRANSFERASE"/>
    <property type="match status" value="1"/>
</dbReference>
<dbReference type="FunFam" id="1.10.10.10:FF:000214">
    <property type="entry name" value="Methylated-DNA--protein-cysteine methyltransferase"/>
    <property type="match status" value="1"/>
</dbReference>